<evidence type="ECO:0000313" key="14">
    <source>
        <dbReference type="Proteomes" id="UP000271426"/>
    </source>
</evidence>
<dbReference type="InterPro" id="IPR050450">
    <property type="entry name" value="COX15/CtaA_HemeA_synthase"/>
</dbReference>
<protein>
    <submittedName>
        <fullName evidence="13">Heme A synthase</fullName>
    </submittedName>
</protein>
<keyword evidence="7" id="KW-0408">Iron</keyword>
<dbReference type="PANTHER" id="PTHR35457:SF1">
    <property type="entry name" value="HEME A SYNTHASE"/>
    <property type="match status" value="1"/>
</dbReference>
<dbReference type="GO" id="GO:0016020">
    <property type="term" value="C:membrane"/>
    <property type="evidence" value="ECO:0007669"/>
    <property type="project" value="UniProtKB-SubCell"/>
</dbReference>
<dbReference type="Pfam" id="PF02628">
    <property type="entry name" value="COX15-CtaA"/>
    <property type="match status" value="1"/>
</dbReference>
<keyword evidence="10" id="KW-1015">Disulfide bond</keyword>
<evidence type="ECO:0000256" key="2">
    <source>
        <dbReference type="ARBA" id="ARBA00022475"/>
    </source>
</evidence>
<feature type="transmembrane region" description="Helical" evidence="12">
    <location>
        <begin position="60"/>
        <end position="77"/>
    </location>
</feature>
<evidence type="ECO:0000256" key="9">
    <source>
        <dbReference type="ARBA" id="ARBA00023136"/>
    </source>
</evidence>
<keyword evidence="14" id="KW-1185">Reference proteome</keyword>
<keyword evidence="6" id="KW-0560">Oxidoreductase</keyword>
<comment type="subcellular location">
    <subcellularLocation>
        <location evidence="1">Membrane</location>
        <topology evidence="1">Multi-pass membrane protein</topology>
    </subcellularLocation>
</comment>
<sequence length="291" mass="31196">MLAFLLMVAQGGITVTGSIVRVTGSGLGCNTWPNCHDGSLVPVEGAAPWIQQLIEFGNRLLTFALIAIAIALLISVLKRRKEIIVYALLQCFGIVVQAVIGGISVHLDLKWWAVALHFLPSMILVWLAAVLWVRVNQPDEGTPRVIIPQSLRALAVFGAILLSIVLVTGTMVTGAGVHAGDTGVGMEGRLDVDLGLMAHIHAWVMYVYLAVTIVLVGALVAKKAPANLQRTGWLLIIMIVVQAGVGILQFRLGVPRWTVPVHIGLCSFVVACCAVLWAQGKVREVQASRVQ</sequence>
<evidence type="ECO:0000256" key="6">
    <source>
        <dbReference type="ARBA" id="ARBA00023002"/>
    </source>
</evidence>
<accession>A0A3G6IU77</accession>
<feature type="transmembrane region" description="Helical" evidence="12">
    <location>
        <begin position="233"/>
        <end position="253"/>
    </location>
</feature>
<keyword evidence="8" id="KW-0350">Heme biosynthesis</keyword>
<dbReference type="GO" id="GO:0046872">
    <property type="term" value="F:metal ion binding"/>
    <property type="evidence" value="ECO:0007669"/>
    <property type="project" value="UniProtKB-KW"/>
</dbReference>
<feature type="transmembrane region" description="Helical" evidence="12">
    <location>
        <begin position="200"/>
        <end position="221"/>
    </location>
</feature>
<dbReference type="RefSeq" id="WP_123961239.1">
    <property type="nucleotide sequence ID" value="NZ_CP033898.1"/>
</dbReference>
<dbReference type="EMBL" id="CP033898">
    <property type="protein sequence ID" value="AZA09222.1"/>
    <property type="molecule type" value="Genomic_DNA"/>
</dbReference>
<dbReference type="OrthoDB" id="5241540at2"/>
<evidence type="ECO:0000313" key="13">
    <source>
        <dbReference type="EMBL" id="AZA09222.1"/>
    </source>
</evidence>
<keyword evidence="3 12" id="KW-0812">Transmembrane</keyword>
<dbReference type="AlphaFoldDB" id="A0A3G6IU77"/>
<comment type="pathway">
    <text evidence="11">Porphyrin-containing compound metabolism.</text>
</comment>
<organism evidence="13 14">
    <name type="scientific">Corynebacterium pseudopelargi</name>
    <dbReference type="NCBI Taxonomy" id="2080757"/>
    <lineage>
        <taxon>Bacteria</taxon>
        <taxon>Bacillati</taxon>
        <taxon>Actinomycetota</taxon>
        <taxon>Actinomycetes</taxon>
        <taxon>Mycobacteriales</taxon>
        <taxon>Corynebacteriaceae</taxon>
        <taxon>Corynebacterium</taxon>
    </lineage>
</organism>
<dbReference type="PANTHER" id="PTHR35457">
    <property type="entry name" value="HEME A SYNTHASE"/>
    <property type="match status" value="1"/>
</dbReference>
<evidence type="ECO:0000256" key="7">
    <source>
        <dbReference type="ARBA" id="ARBA00023004"/>
    </source>
</evidence>
<keyword evidence="2" id="KW-1003">Cell membrane</keyword>
<dbReference type="Proteomes" id="UP000271426">
    <property type="component" value="Chromosome"/>
</dbReference>
<dbReference type="InterPro" id="IPR003780">
    <property type="entry name" value="COX15/CtaA_fam"/>
</dbReference>
<evidence type="ECO:0000256" key="8">
    <source>
        <dbReference type="ARBA" id="ARBA00023133"/>
    </source>
</evidence>
<proteinExistence type="predicted"/>
<evidence type="ECO:0000256" key="4">
    <source>
        <dbReference type="ARBA" id="ARBA00022723"/>
    </source>
</evidence>
<evidence type="ECO:0000256" key="3">
    <source>
        <dbReference type="ARBA" id="ARBA00022692"/>
    </source>
</evidence>
<feature type="transmembrane region" description="Helical" evidence="12">
    <location>
        <begin position="111"/>
        <end position="133"/>
    </location>
</feature>
<evidence type="ECO:0000256" key="11">
    <source>
        <dbReference type="ARBA" id="ARBA00023444"/>
    </source>
</evidence>
<feature type="transmembrane region" description="Helical" evidence="12">
    <location>
        <begin position="84"/>
        <end position="105"/>
    </location>
</feature>
<feature type="transmembrane region" description="Helical" evidence="12">
    <location>
        <begin position="259"/>
        <end position="278"/>
    </location>
</feature>
<dbReference type="KEGG" id="cpso:CPPEL_05510"/>
<keyword evidence="9 12" id="KW-0472">Membrane</keyword>
<evidence type="ECO:0000256" key="12">
    <source>
        <dbReference type="SAM" id="Phobius"/>
    </source>
</evidence>
<name>A0A3G6IU77_9CORY</name>
<reference evidence="13 14" key="1">
    <citation type="submission" date="2018-11" db="EMBL/GenBank/DDBJ databases">
        <authorList>
            <person name="Kleinhagauer T."/>
            <person name="Glaeser S.P."/>
            <person name="Spergser J."/>
            <person name="Ruckert C."/>
            <person name="Kaempfer P."/>
            <person name="Busse H.-J."/>
        </authorList>
    </citation>
    <scope>NUCLEOTIDE SEQUENCE [LARGE SCALE GENOMIC DNA]</scope>
    <source>
        <strain evidence="13 14">812CH</strain>
    </source>
</reference>
<evidence type="ECO:0000256" key="5">
    <source>
        <dbReference type="ARBA" id="ARBA00022989"/>
    </source>
</evidence>
<keyword evidence="4" id="KW-0479">Metal-binding</keyword>
<keyword evidence="5 12" id="KW-1133">Transmembrane helix</keyword>
<dbReference type="GO" id="GO:0016491">
    <property type="term" value="F:oxidoreductase activity"/>
    <property type="evidence" value="ECO:0007669"/>
    <property type="project" value="UniProtKB-KW"/>
</dbReference>
<dbReference type="GO" id="GO:0006784">
    <property type="term" value="P:heme A biosynthetic process"/>
    <property type="evidence" value="ECO:0007669"/>
    <property type="project" value="InterPro"/>
</dbReference>
<evidence type="ECO:0000256" key="1">
    <source>
        <dbReference type="ARBA" id="ARBA00004141"/>
    </source>
</evidence>
<feature type="transmembrane region" description="Helical" evidence="12">
    <location>
        <begin position="154"/>
        <end position="180"/>
    </location>
</feature>
<evidence type="ECO:0000256" key="10">
    <source>
        <dbReference type="ARBA" id="ARBA00023157"/>
    </source>
</evidence>
<gene>
    <name evidence="13" type="primary">ctaA</name>
    <name evidence="13" type="ORF">CPPEL_05510</name>
</gene>